<sequence length="66" mass="7152">MPDFPYDGLRRFPDVEADNLFAYDATDRMLVDQALALIAERALTGSEISVIGDEYGAITLALTDAG</sequence>
<proteinExistence type="predicted"/>
<organism evidence="2 3">
    <name type="scientific">Microbacterium murale</name>
    <dbReference type="NCBI Taxonomy" id="1081040"/>
    <lineage>
        <taxon>Bacteria</taxon>
        <taxon>Bacillati</taxon>
        <taxon>Actinomycetota</taxon>
        <taxon>Actinomycetes</taxon>
        <taxon>Micrococcales</taxon>
        <taxon>Microbacteriaceae</taxon>
        <taxon>Microbacterium</taxon>
    </lineage>
</organism>
<evidence type="ECO:0000313" key="2">
    <source>
        <dbReference type="EMBL" id="MDQ0643689.1"/>
    </source>
</evidence>
<dbReference type="Pfam" id="PF26049">
    <property type="entry name" value="RLMG_N"/>
    <property type="match status" value="1"/>
</dbReference>
<dbReference type="InterPro" id="IPR029063">
    <property type="entry name" value="SAM-dependent_MTases_sf"/>
</dbReference>
<accession>A0ABU0PAP6</accession>
<evidence type="ECO:0000313" key="3">
    <source>
        <dbReference type="Proteomes" id="UP001239085"/>
    </source>
</evidence>
<gene>
    <name evidence="2" type="ORF">QFZ46_001849</name>
</gene>
<dbReference type="Proteomes" id="UP001239085">
    <property type="component" value="Unassembled WGS sequence"/>
</dbReference>
<dbReference type="Gene3D" id="3.40.50.150">
    <property type="entry name" value="Vaccinia Virus protein VP39"/>
    <property type="match status" value="1"/>
</dbReference>
<feature type="domain" description="RlmG N-terminal" evidence="1">
    <location>
        <begin position="9"/>
        <end position="64"/>
    </location>
</feature>
<reference evidence="2 3" key="1">
    <citation type="submission" date="2023-07" db="EMBL/GenBank/DDBJ databases">
        <title>Comparative genomics of wheat-associated soil bacteria to identify genetic determinants of phenazine resistance.</title>
        <authorList>
            <person name="Mouncey N."/>
        </authorList>
    </citation>
    <scope>NUCLEOTIDE SEQUENCE [LARGE SCALE GENOMIC DNA]</scope>
    <source>
        <strain evidence="2 3">W2I7</strain>
    </source>
</reference>
<dbReference type="InterPro" id="IPR058679">
    <property type="entry name" value="RlmG_N"/>
</dbReference>
<keyword evidence="3" id="KW-1185">Reference proteome</keyword>
<protein>
    <recommendedName>
        <fullName evidence="1">RlmG N-terminal domain-containing protein</fullName>
    </recommendedName>
</protein>
<comment type="caution">
    <text evidence="2">The sequence shown here is derived from an EMBL/GenBank/DDBJ whole genome shotgun (WGS) entry which is preliminary data.</text>
</comment>
<name>A0ABU0PAP6_9MICO</name>
<dbReference type="EMBL" id="JAUSXK010000001">
    <property type="protein sequence ID" value="MDQ0643689.1"/>
    <property type="molecule type" value="Genomic_DNA"/>
</dbReference>
<evidence type="ECO:0000259" key="1">
    <source>
        <dbReference type="Pfam" id="PF26049"/>
    </source>
</evidence>